<evidence type="ECO:0000313" key="2">
    <source>
        <dbReference type="EMBL" id="CAK9260564.1"/>
    </source>
</evidence>
<feature type="compositionally biased region" description="Polar residues" evidence="1">
    <location>
        <begin position="1"/>
        <end position="24"/>
    </location>
</feature>
<proteinExistence type="predicted"/>
<gene>
    <name evidence="2" type="ORF">CSSPJE1EN1_LOCUS6042</name>
</gene>
<organism evidence="2 3">
    <name type="scientific">Sphagnum jensenii</name>
    <dbReference type="NCBI Taxonomy" id="128206"/>
    <lineage>
        <taxon>Eukaryota</taxon>
        <taxon>Viridiplantae</taxon>
        <taxon>Streptophyta</taxon>
        <taxon>Embryophyta</taxon>
        <taxon>Bryophyta</taxon>
        <taxon>Sphagnophytina</taxon>
        <taxon>Sphagnopsida</taxon>
        <taxon>Sphagnales</taxon>
        <taxon>Sphagnaceae</taxon>
        <taxon>Sphagnum</taxon>
    </lineage>
</organism>
<reference evidence="2" key="1">
    <citation type="submission" date="2024-02" db="EMBL/GenBank/DDBJ databases">
        <authorList>
            <consortium name="ELIXIR-Norway"/>
            <consortium name="Elixir Norway"/>
        </authorList>
    </citation>
    <scope>NUCLEOTIDE SEQUENCE</scope>
</reference>
<feature type="region of interest" description="Disordered" evidence="1">
    <location>
        <begin position="56"/>
        <end position="78"/>
    </location>
</feature>
<sequence>MRELISTATKSLQTGAQDGSQSVVPRTAAAAAAQKQPPGKSHRMLCEQRTIHRQERQVNHKLWRRIRSGRNPGTTAKA</sequence>
<accession>A0ABP0W1Z9</accession>
<name>A0ABP0W1Z9_9BRYO</name>
<feature type="region of interest" description="Disordered" evidence="1">
    <location>
        <begin position="1"/>
        <end position="43"/>
    </location>
</feature>
<dbReference type="EMBL" id="OZ020108">
    <property type="protein sequence ID" value="CAK9260564.1"/>
    <property type="molecule type" value="Genomic_DNA"/>
</dbReference>
<dbReference type="Proteomes" id="UP001497444">
    <property type="component" value="Chromosome 13"/>
</dbReference>
<feature type="compositionally biased region" description="Basic residues" evidence="1">
    <location>
        <begin position="59"/>
        <end position="68"/>
    </location>
</feature>
<evidence type="ECO:0000313" key="3">
    <source>
        <dbReference type="Proteomes" id="UP001497444"/>
    </source>
</evidence>
<keyword evidence="3" id="KW-1185">Reference proteome</keyword>
<evidence type="ECO:0000256" key="1">
    <source>
        <dbReference type="SAM" id="MobiDB-lite"/>
    </source>
</evidence>
<protein>
    <submittedName>
        <fullName evidence="2">Uncharacterized protein</fullName>
    </submittedName>
</protein>